<dbReference type="AlphaFoldDB" id="A0A5S4G253"/>
<dbReference type="EMBL" id="VCKZ01000556">
    <property type="protein sequence ID" value="TMR26471.1"/>
    <property type="molecule type" value="Genomic_DNA"/>
</dbReference>
<name>A0A5S4G253_9ACTN</name>
<sequence>MRCGPHGCGGSRRAPPANLGPWGGRFQGRRGRAGRGAADRRPRRRIRRPGGGRRAGPGLCRAAAVRRRRGRPGPAAVSAPSR</sequence>
<dbReference type="Proteomes" id="UP000305238">
    <property type="component" value="Unassembled WGS sequence"/>
</dbReference>
<feature type="region of interest" description="Disordered" evidence="1">
    <location>
        <begin position="1"/>
        <end position="82"/>
    </location>
</feature>
<protein>
    <submittedName>
        <fullName evidence="2">Uncharacterized protein</fullName>
    </submittedName>
</protein>
<keyword evidence="3" id="KW-1185">Reference proteome</keyword>
<reference evidence="2 3" key="1">
    <citation type="submission" date="2019-05" db="EMBL/GenBank/DDBJ databases">
        <title>Draft genome sequence of Actinomadura geliboluensis A8036.</title>
        <authorList>
            <person name="Saricaoglu S."/>
            <person name="Isik K."/>
        </authorList>
    </citation>
    <scope>NUCLEOTIDE SEQUENCE [LARGE SCALE GENOMIC DNA]</scope>
    <source>
        <strain evidence="2 3">A8036</strain>
    </source>
</reference>
<gene>
    <name evidence="2" type="ORF">ETD96_41150</name>
</gene>
<feature type="compositionally biased region" description="Low complexity" evidence="1">
    <location>
        <begin position="72"/>
        <end position="82"/>
    </location>
</feature>
<evidence type="ECO:0000313" key="2">
    <source>
        <dbReference type="EMBL" id="TMR26471.1"/>
    </source>
</evidence>
<proteinExistence type="predicted"/>
<evidence type="ECO:0000256" key="1">
    <source>
        <dbReference type="SAM" id="MobiDB-lite"/>
    </source>
</evidence>
<accession>A0A5S4G253</accession>
<feature type="compositionally biased region" description="Basic residues" evidence="1">
    <location>
        <begin position="41"/>
        <end position="51"/>
    </location>
</feature>
<comment type="caution">
    <text evidence="2">The sequence shown here is derived from an EMBL/GenBank/DDBJ whole genome shotgun (WGS) entry which is preliminary data.</text>
</comment>
<organism evidence="2 3">
    <name type="scientific">Actinomadura geliboluensis</name>
    <dbReference type="NCBI Taxonomy" id="882440"/>
    <lineage>
        <taxon>Bacteria</taxon>
        <taxon>Bacillati</taxon>
        <taxon>Actinomycetota</taxon>
        <taxon>Actinomycetes</taxon>
        <taxon>Streptosporangiales</taxon>
        <taxon>Thermomonosporaceae</taxon>
        <taxon>Actinomadura</taxon>
    </lineage>
</organism>
<feature type="compositionally biased region" description="Gly residues" evidence="1">
    <location>
        <begin position="1"/>
        <end position="10"/>
    </location>
</feature>
<evidence type="ECO:0000313" key="3">
    <source>
        <dbReference type="Proteomes" id="UP000305238"/>
    </source>
</evidence>